<keyword evidence="5 10" id="KW-0812">Transmembrane</keyword>
<protein>
    <recommendedName>
        <fullName evidence="17">TonB-dependent receptor</fullName>
    </recommendedName>
</protein>
<evidence type="ECO:0000256" key="6">
    <source>
        <dbReference type="ARBA" id="ARBA00023077"/>
    </source>
</evidence>
<proteinExistence type="inferred from homology"/>
<dbReference type="InterPro" id="IPR039426">
    <property type="entry name" value="TonB-dep_rcpt-like"/>
</dbReference>
<feature type="signal peptide" evidence="12">
    <location>
        <begin position="1"/>
        <end position="25"/>
    </location>
</feature>
<evidence type="ECO:0000256" key="7">
    <source>
        <dbReference type="ARBA" id="ARBA00023136"/>
    </source>
</evidence>
<dbReference type="Gene3D" id="2.40.170.20">
    <property type="entry name" value="TonB-dependent receptor, beta-barrel domain"/>
    <property type="match status" value="1"/>
</dbReference>
<dbReference type="GO" id="GO:0044718">
    <property type="term" value="P:siderophore transmembrane transport"/>
    <property type="evidence" value="ECO:0007669"/>
    <property type="project" value="TreeGrafter"/>
</dbReference>
<evidence type="ECO:0008006" key="17">
    <source>
        <dbReference type="Google" id="ProtNLM"/>
    </source>
</evidence>
<feature type="chain" id="PRO_5026302922" description="TonB-dependent receptor" evidence="12">
    <location>
        <begin position="26"/>
        <end position="669"/>
    </location>
</feature>
<evidence type="ECO:0000259" key="13">
    <source>
        <dbReference type="Pfam" id="PF00593"/>
    </source>
</evidence>
<dbReference type="AlphaFoldDB" id="A0A6F8VC34"/>
<feature type="domain" description="TonB-dependent receptor-like beta-barrel" evidence="13">
    <location>
        <begin position="223"/>
        <end position="642"/>
    </location>
</feature>
<accession>A0A6F8VC34</accession>
<organism evidence="15 16">
    <name type="scientific">Sulfurimicrobium lacus</name>
    <dbReference type="NCBI Taxonomy" id="2715678"/>
    <lineage>
        <taxon>Bacteria</taxon>
        <taxon>Pseudomonadati</taxon>
        <taxon>Pseudomonadota</taxon>
        <taxon>Betaproteobacteria</taxon>
        <taxon>Nitrosomonadales</taxon>
        <taxon>Sulfuricellaceae</taxon>
        <taxon>Sulfurimicrobium</taxon>
    </lineage>
</organism>
<keyword evidence="7 10" id="KW-0472">Membrane</keyword>
<keyword evidence="8" id="KW-0675">Receptor</keyword>
<dbReference type="InterPro" id="IPR000531">
    <property type="entry name" value="Beta-barrel_TonB"/>
</dbReference>
<dbReference type="Pfam" id="PF00593">
    <property type="entry name" value="TonB_dep_Rec_b-barrel"/>
    <property type="match status" value="1"/>
</dbReference>
<evidence type="ECO:0000256" key="4">
    <source>
        <dbReference type="ARBA" id="ARBA00022452"/>
    </source>
</evidence>
<sequence>MKKQKNFIKFPFLRTLAVSSLLLHAAMALGSDRNAQSEDSFLADMPIVLTASRLSQPIDEAPAAVTIIDRQMIRDSGAWDLSEVFRLVPGMYVAYHATDTYTTDSTVSYHGLSDAYSHRMQVLVDGRSVYSPIFGGTLWSDIPLALDDIERIEVIRGPDSASYGANSFMGVINIITRHSAESQGGMLSLSTGRHRDEAVARFGGQNGDLTYRLTAGTRNDRGENAKITRPLSTLDNWDNNKLDDKQIHLLTFRSDYRINATDEMEFQFGYNGGTRQEGWSDSIIALDGRSVSNQFELLKWSRAHEDGGGLSVQFYHANESSTATLFDMQHGNTMNGDTKADRYDLELQHTFLPTSSTRIVWGGSVRSDYVYAPIYFKNSITNAPQYQEQSFFLSRLFGNLEWRARPDLIFNLGAMSENNSYTGNDVTPRIAVNWHVVPNHTLRASYSEATRTPTMYEKNREVAYLGTYLSKEMDREQIKSSEIGYLGKFPGLNIDLRLFSDELSGLIAQTVSAVLHNNLNSGKARVKGLEGQLQWDVGAQTRLIYSFSHIEIDSSNLDNMTYTTAAPRNSQSAMLTHRFNQNWSASLMNYQVGATHFPGSDAGSGDNPQYFIDFNRRWDARLAYRFKAGRGNGELALIVQNLADAHYFEYRHDNELPGRSAWLNLKLEM</sequence>
<evidence type="ECO:0000256" key="3">
    <source>
        <dbReference type="ARBA" id="ARBA00022448"/>
    </source>
</evidence>
<dbReference type="Proteomes" id="UP000502260">
    <property type="component" value="Chromosome"/>
</dbReference>
<dbReference type="PANTHER" id="PTHR30069:SF27">
    <property type="entry name" value="BLL4766 PROTEIN"/>
    <property type="match status" value="1"/>
</dbReference>
<keyword evidence="4 10" id="KW-1134">Transmembrane beta strand</keyword>
<evidence type="ECO:0000256" key="11">
    <source>
        <dbReference type="RuleBase" id="RU003357"/>
    </source>
</evidence>
<evidence type="ECO:0000313" key="16">
    <source>
        <dbReference type="Proteomes" id="UP000502260"/>
    </source>
</evidence>
<feature type="domain" description="TonB-dependent receptor plug" evidence="14">
    <location>
        <begin position="58"/>
        <end position="171"/>
    </location>
</feature>
<keyword evidence="9 10" id="KW-0998">Cell outer membrane</keyword>
<dbReference type="KEGG" id="slac:SKTS_11850"/>
<evidence type="ECO:0000256" key="5">
    <source>
        <dbReference type="ARBA" id="ARBA00022692"/>
    </source>
</evidence>
<evidence type="ECO:0000259" key="14">
    <source>
        <dbReference type="Pfam" id="PF07715"/>
    </source>
</evidence>
<evidence type="ECO:0000313" key="15">
    <source>
        <dbReference type="EMBL" id="BCB26299.1"/>
    </source>
</evidence>
<keyword evidence="6 11" id="KW-0798">TonB box</keyword>
<evidence type="ECO:0000256" key="1">
    <source>
        <dbReference type="ARBA" id="ARBA00004571"/>
    </source>
</evidence>
<dbReference type="PROSITE" id="PS52016">
    <property type="entry name" value="TONB_DEPENDENT_REC_3"/>
    <property type="match status" value="1"/>
</dbReference>
<dbReference type="PANTHER" id="PTHR30069">
    <property type="entry name" value="TONB-DEPENDENT OUTER MEMBRANE RECEPTOR"/>
    <property type="match status" value="1"/>
</dbReference>
<keyword evidence="12" id="KW-0732">Signal</keyword>
<evidence type="ECO:0000256" key="12">
    <source>
        <dbReference type="SAM" id="SignalP"/>
    </source>
</evidence>
<keyword evidence="3 10" id="KW-0813">Transport</keyword>
<dbReference type="Gene3D" id="2.170.130.10">
    <property type="entry name" value="TonB-dependent receptor, plug domain"/>
    <property type="match status" value="1"/>
</dbReference>
<dbReference type="SUPFAM" id="SSF56935">
    <property type="entry name" value="Porins"/>
    <property type="match status" value="1"/>
</dbReference>
<evidence type="ECO:0000256" key="10">
    <source>
        <dbReference type="PROSITE-ProRule" id="PRU01360"/>
    </source>
</evidence>
<dbReference type="InterPro" id="IPR012910">
    <property type="entry name" value="Plug_dom"/>
</dbReference>
<dbReference type="Pfam" id="PF07715">
    <property type="entry name" value="Plug"/>
    <property type="match status" value="1"/>
</dbReference>
<dbReference type="InterPro" id="IPR036942">
    <property type="entry name" value="Beta-barrel_TonB_sf"/>
</dbReference>
<dbReference type="InterPro" id="IPR037066">
    <property type="entry name" value="Plug_dom_sf"/>
</dbReference>
<dbReference type="GO" id="GO:0015344">
    <property type="term" value="F:siderophore uptake transmembrane transporter activity"/>
    <property type="evidence" value="ECO:0007669"/>
    <property type="project" value="TreeGrafter"/>
</dbReference>
<name>A0A6F8VC34_9PROT</name>
<evidence type="ECO:0000256" key="9">
    <source>
        <dbReference type="ARBA" id="ARBA00023237"/>
    </source>
</evidence>
<dbReference type="GO" id="GO:0009279">
    <property type="term" value="C:cell outer membrane"/>
    <property type="evidence" value="ECO:0007669"/>
    <property type="project" value="UniProtKB-SubCell"/>
</dbReference>
<comment type="similarity">
    <text evidence="2 10 11">Belongs to the TonB-dependent receptor family.</text>
</comment>
<reference evidence="16" key="1">
    <citation type="submission" date="2020-03" db="EMBL/GenBank/DDBJ databases">
        <title>Complete genome sequence of sulfur-oxidizing bacterium skT11.</title>
        <authorList>
            <person name="Kanda M."/>
            <person name="Kojima H."/>
            <person name="Fukui M."/>
        </authorList>
    </citation>
    <scope>NUCLEOTIDE SEQUENCE [LARGE SCALE GENOMIC DNA]</scope>
    <source>
        <strain evidence="16">skT11</strain>
    </source>
</reference>
<dbReference type="EMBL" id="AP022853">
    <property type="protein sequence ID" value="BCB26299.1"/>
    <property type="molecule type" value="Genomic_DNA"/>
</dbReference>
<evidence type="ECO:0000256" key="2">
    <source>
        <dbReference type="ARBA" id="ARBA00009810"/>
    </source>
</evidence>
<comment type="subcellular location">
    <subcellularLocation>
        <location evidence="1 10">Cell outer membrane</location>
        <topology evidence="1 10">Multi-pass membrane protein</topology>
    </subcellularLocation>
</comment>
<gene>
    <name evidence="15" type="ORF">SKTS_11850</name>
</gene>
<keyword evidence="16" id="KW-1185">Reference proteome</keyword>
<evidence type="ECO:0000256" key="8">
    <source>
        <dbReference type="ARBA" id="ARBA00023170"/>
    </source>
</evidence>